<reference evidence="15" key="2">
    <citation type="submission" date="2025-09" db="UniProtKB">
        <authorList>
            <consortium name="Ensembl"/>
        </authorList>
    </citation>
    <scope>IDENTIFICATION</scope>
</reference>
<dbReference type="OrthoDB" id="9019353at2759"/>
<dbReference type="GO" id="GO:0070588">
    <property type="term" value="P:calcium ion transmembrane transport"/>
    <property type="evidence" value="ECO:0007669"/>
    <property type="project" value="TreeGrafter"/>
</dbReference>
<dbReference type="GO" id="GO:0006821">
    <property type="term" value="P:chloride transport"/>
    <property type="evidence" value="ECO:0007669"/>
    <property type="project" value="Ensembl"/>
</dbReference>
<keyword evidence="3 14" id="KW-0813">Transport</keyword>
<evidence type="ECO:0000256" key="4">
    <source>
        <dbReference type="ARBA" id="ARBA00022475"/>
    </source>
</evidence>
<evidence type="ECO:0000256" key="11">
    <source>
        <dbReference type="ARBA" id="ARBA00023286"/>
    </source>
</evidence>
<keyword evidence="9" id="KW-1015">Disulfide bond</keyword>
<comment type="subcellular location">
    <subcellularLocation>
        <location evidence="1">Cell membrane</location>
        <topology evidence="1">Multi-pass membrane protein</topology>
    </subcellularLocation>
    <subcellularLocation>
        <location evidence="14">Membrane</location>
        <topology evidence="14">Multi-pass membrane protein</topology>
    </subcellularLocation>
</comment>
<keyword evidence="7 14" id="KW-0406">Ion transport</keyword>
<keyword evidence="14" id="KW-0675">Receptor</keyword>
<evidence type="ECO:0000256" key="12">
    <source>
        <dbReference type="ARBA" id="ARBA00023303"/>
    </source>
</evidence>
<keyword evidence="16" id="KW-1185">Reference proteome</keyword>
<dbReference type="AlphaFoldDB" id="A0A8C6VAF1"/>
<evidence type="ECO:0000313" key="15">
    <source>
        <dbReference type="Ensembl" id="ENSNNAP00000003469.1"/>
    </source>
</evidence>
<comment type="similarity">
    <text evidence="2 14">Belongs to the P2X receptor family.</text>
</comment>
<keyword evidence="11" id="KW-1071">Ligand-gated ion channel</keyword>
<evidence type="ECO:0000256" key="9">
    <source>
        <dbReference type="ARBA" id="ARBA00023157"/>
    </source>
</evidence>
<dbReference type="InterPro" id="IPR059116">
    <property type="entry name" value="P2X_receptor"/>
</dbReference>
<organism evidence="15 16">
    <name type="scientific">Naja naja</name>
    <name type="common">Indian cobra</name>
    <dbReference type="NCBI Taxonomy" id="35670"/>
    <lineage>
        <taxon>Eukaryota</taxon>
        <taxon>Metazoa</taxon>
        <taxon>Chordata</taxon>
        <taxon>Craniata</taxon>
        <taxon>Vertebrata</taxon>
        <taxon>Euteleostomi</taxon>
        <taxon>Lepidosauria</taxon>
        <taxon>Squamata</taxon>
        <taxon>Bifurcata</taxon>
        <taxon>Unidentata</taxon>
        <taxon>Episquamata</taxon>
        <taxon>Toxicofera</taxon>
        <taxon>Serpentes</taxon>
        <taxon>Colubroidea</taxon>
        <taxon>Elapidae</taxon>
        <taxon>Elapinae</taxon>
        <taxon>Naja</taxon>
    </lineage>
</organism>
<evidence type="ECO:0000256" key="1">
    <source>
        <dbReference type="ARBA" id="ARBA00004651"/>
    </source>
</evidence>
<keyword evidence="6" id="KW-1133">Transmembrane helix</keyword>
<dbReference type="GO" id="GO:0099095">
    <property type="term" value="F:ligand-gated monoatomic anion channel activity"/>
    <property type="evidence" value="ECO:0007669"/>
    <property type="project" value="Ensembl"/>
</dbReference>
<dbReference type="Ensembl" id="ENSNNAT00000003632.1">
    <property type="protein sequence ID" value="ENSNNAP00000003469.1"/>
    <property type="gene ID" value="ENSNNAG00000002366.1"/>
</dbReference>
<dbReference type="GO" id="GO:0004931">
    <property type="term" value="F:extracellularly ATP-gated monoatomic cation channel activity"/>
    <property type="evidence" value="ECO:0007669"/>
    <property type="project" value="Ensembl"/>
</dbReference>
<dbReference type="GO" id="GO:0033198">
    <property type="term" value="P:response to ATP"/>
    <property type="evidence" value="ECO:0007669"/>
    <property type="project" value="InterPro"/>
</dbReference>
<dbReference type="GO" id="GO:0098794">
    <property type="term" value="C:postsynapse"/>
    <property type="evidence" value="ECO:0007669"/>
    <property type="project" value="GOC"/>
</dbReference>
<name>A0A8C6VAF1_NAJNA</name>
<dbReference type="PANTHER" id="PTHR10125:SF12">
    <property type="entry name" value="P2X PURINOCEPTOR 5"/>
    <property type="match status" value="1"/>
</dbReference>
<dbReference type="PANTHER" id="PTHR10125">
    <property type="entry name" value="P2X PURINOCEPTOR"/>
    <property type="match status" value="1"/>
</dbReference>
<reference evidence="15" key="1">
    <citation type="submission" date="2025-08" db="UniProtKB">
        <authorList>
            <consortium name="Ensembl"/>
        </authorList>
    </citation>
    <scope>IDENTIFICATION</scope>
</reference>
<evidence type="ECO:0000256" key="5">
    <source>
        <dbReference type="ARBA" id="ARBA00022692"/>
    </source>
</evidence>
<proteinExistence type="inferred from homology"/>
<dbReference type="PROSITE" id="PS01212">
    <property type="entry name" value="P2X_RECEPTOR"/>
    <property type="match status" value="1"/>
</dbReference>
<evidence type="ECO:0000313" key="16">
    <source>
        <dbReference type="Proteomes" id="UP000694559"/>
    </source>
</evidence>
<evidence type="ECO:0000256" key="7">
    <source>
        <dbReference type="ARBA" id="ARBA00023065"/>
    </source>
</evidence>
<evidence type="ECO:0000256" key="8">
    <source>
        <dbReference type="ARBA" id="ARBA00023136"/>
    </source>
</evidence>
<evidence type="ECO:0000256" key="13">
    <source>
        <dbReference type="ARBA" id="ARBA00036634"/>
    </source>
</evidence>
<dbReference type="GeneTree" id="ENSGT01020000230351"/>
<dbReference type="Proteomes" id="UP000694559">
    <property type="component" value="Unplaced"/>
</dbReference>
<dbReference type="GO" id="GO:0005886">
    <property type="term" value="C:plasma membrane"/>
    <property type="evidence" value="ECO:0007669"/>
    <property type="project" value="UniProtKB-SubCell"/>
</dbReference>
<dbReference type="InterPro" id="IPR053792">
    <property type="entry name" value="P2X_RECEPTOR_CS"/>
</dbReference>
<comment type="catalytic activity">
    <reaction evidence="13">
        <text>Ca(2+)(in) = Ca(2+)(out)</text>
        <dbReference type="Rhea" id="RHEA:29671"/>
        <dbReference type="ChEBI" id="CHEBI:29108"/>
    </reaction>
</comment>
<gene>
    <name evidence="15" type="primary">P2RX5</name>
</gene>
<dbReference type="InterPro" id="IPR001429">
    <property type="entry name" value="P2X_purnocptor"/>
</dbReference>
<evidence type="ECO:0000256" key="14">
    <source>
        <dbReference type="RuleBase" id="RU000681"/>
    </source>
</evidence>
<protein>
    <recommendedName>
        <fullName evidence="14">P2X purinoceptor</fullName>
    </recommendedName>
</protein>
<dbReference type="Pfam" id="PF00864">
    <property type="entry name" value="P2X_receptor"/>
    <property type="match status" value="1"/>
</dbReference>
<keyword evidence="12 14" id="KW-0407">Ion channel</keyword>
<dbReference type="GO" id="GO:0001614">
    <property type="term" value="F:purinergic nucleotide receptor activity"/>
    <property type="evidence" value="ECO:0007669"/>
    <property type="project" value="InterPro"/>
</dbReference>
<dbReference type="InterPro" id="IPR027309">
    <property type="entry name" value="P2X_extracellular_dom_sf"/>
</dbReference>
<evidence type="ECO:0000256" key="3">
    <source>
        <dbReference type="ARBA" id="ARBA00022448"/>
    </source>
</evidence>
<keyword evidence="4" id="KW-1003">Cell membrane</keyword>
<sequence length="377" mass="42179">MAKLLEAKHALFLLKLIWVLDIGAKLEASKGIYYIFVTLLLLCHALGHHTSCQLVKHSWLALEFMILEEFQLTSSLEFFKPLKRRFSPFCLFQNPGIPDALCYRDKDCPRGEAVIAGNGIKTGVCIKMGDNISGTCEILAWCPVEKKDKTKSALLADAQNFTVYIKNTIRFPKFNFSKTNVLDTKNDAYLKNCRYGADQPYCPIFSLGKLVSWAGSNFHEMASEGGVIGIQIEWDCNLDKKPSECNPRYSFSRLDNNFAEKSISSGYNFRFAKYYRSTADVDSRMLIKAYGIRFDIMVNGKAGKFNIIPTVINVGSSLALMGVVGQSFGVEVIYFNGEKSESFNDCMIDLTTAVIHLTTMAKKVIQIRCGSLNNGLV</sequence>
<dbReference type="Gene3D" id="2.60.490.10">
    <property type="entry name" value="atp-gated p2x4 ion channel domain"/>
    <property type="match status" value="1"/>
</dbReference>
<evidence type="ECO:0000256" key="10">
    <source>
        <dbReference type="ARBA" id="ARBA00023180"/>
    </source>
</evidence>
<evidence type="ECO:0000256" key="6">
    <source>
        <dbReference type="ARBA" id="ARBA00022989"/>
    </source>
</evidence>
<dbReference type="FunFam" id="2.60.490.10:FF:000001">
    <property type="entry name" value="P2X purinoceptor"/>
    <property type="match status" value="1"/>
</dbReference>
<dbReference type="GO" id="GO:0036179">
    <property type="term" value="P:osteoclast maturation"/>
    <property type="evidence" value="ECO:0007669"/>
    <property type="project" value="Ensembl"/>
</dbReference>
<keyword evidence="10" id="KW-0325">Glycoprotein</keyword>
<evidence type="ECO:0000256" key="2">
    <source>
        <dbReference type="ARBA" id="ARBA00009848"/>
    </source>
</evidence>
<dbReference type="PRINTS" id="PR01307">
    <property type="entry name" value="P2XRECEPTOR"/>
</dbReference>
<accession>A0A8C6VAF1</accession>
<comment type="function">
    <text evidence="14">Receptor for ATP that acts as a ligand-gated ion channel.</text>
</comment>
<keyword evidence="8" id="KW-0472">Membrane</keyword>
<dbReference type="NCBIfam" id="TIGR00863">
    <property type="entry name" value="P2X"/>
    <property type="match status" value="1"/>
</dbReference>
<keyword evidence="5" id="KW-0812">Transmembrane</keyword>